<organism evidence="9 10">
    <name type="scientific">Falsiroseomonas oleicola</name>
    <dbReference type="NCBI Taxonomy" id="2801474"/>
    <lineage>
        <taxon>Bacteria</taxon>
        <taxon>Pseudomonadati</taxon>
        <taxon>Pseudomonadota</taxon>
        <taxon>Alphaproteobacteria</taxon>
        <taxon>Acetobacterales</taxon>
        <taxon>Roseomonadaceae</taxon>
        <taxon>Falsiroseomonas</taxon>
    </lineage>
</organism>
<dbReference type="HAMAP" id="MF_00265">
    <property type="entry name" value="VapC_Nob1"/>
    <property type="match status" value="1"/>
</dbReference>
<accession>A0ABS6H4I4</accession>
<dbReference type="InterPro" id="IPR022907">
    <property type="entry name" value="VapC_family"/>
</dbReference>
<evidence type="ECO:0000256" key="2">
    <source>
        <dbReference type="ARBA" id="ARBA00022649"/>
    </source>
</evidence>
<protein>
    <recommendedName>
        <fullName evidence="7">Ribonuclease VapC</fullName>
        <shortName evidence="7">RNase VapC</shortName>
        <ecNumber evidence="7">3.1.-.-</ecNumber>
    </recommendedName>
    <alternativeName>
        <fullName evidence="7">Toxin VapC</fullName>
    </alternativeName>
</protein>
<dbReference type="EC" id="3.1.-.-" evidence="7"/>
<comment type="caution">
    <text evidence="9">The sequence shown here is derived from an EMBL/GenBank/DDBJ whole genome shotgun (WGS) entry which is preliminary data.</text>
</comment>
<keyword evidence="6 7" id="KW-0460">Magnesium</keyword>
<comment type="cofactor">
    <cofactor evidence="1 7">
        <name>Mg(2+)</name>
        <dbReference type="ChEBI" id="CHEBI:18420"/>
    </cofactor>
</comment>
<comment type="similarity">
    <text evidence="7">Belongs to the PINc/VapC protein family.</text>
</comment>
<dbReference type="Pfam" id="PF01850">
    <property type="entry name" value="PIN"/>
    <property type="match status" value="1"/>
</dbReference>
<feature type="domain" description="PIN" evidence="8">
    <location>
        <begin position="4"/>
        <end position="127"/>
    </location>
</feature>
<keyword evidence="2 7" id="KW-1277">Toxin-antitoxin system</keyword>
<comment type="function">
    <text evidence="7">Toxic component of a toxin-antitoxin (TA) system. An RNase.</text>
</comment>
<dbReference type="Proteomes" id="UP000689967">
    <property type="component" value="Unassembled WGS sequence"/>
</dbReference>
<dbReference type="InterPro" id="IPR002716">
    <property type="entry name" value="PIN_dom"/>
</dbReference>
<dbReference type="RefSeq" id="WP_216874105.1">
    <property type="nucleotide sequence ID" value="NZ_JAERQM010000002.1"/>
</dbReference>
<feature type="binding site" evidence="7">
    <location>
        <position position="6"/>
    </location>
    <ligand>
        <name>Mg(2+)</name>
        <dbReference type="ChEBI" id="CHEBI:18420"/>
    </ligand>
</feature>
<keyword evidence="10" id="KW-1185">Reference proteome</keyword>
<dbReference type="EMBL" id="JAERQM010000002">
    <property type="protein sequence ID" value="MBU8543592.1"/>
    <property type="molecule type" value="Genomic_DNA"/>
</dbReference>
<keyword evidence="3 7" id="KW-0540">Nuclease</keyword>
<evidence type="ECO:0000259" key="8">
    <source>
        <dbReference type="Pfam" id="PF01850"/>
    </source>
</evidence>
<evidence type="ECO:0000256" key="7">
    <source>
        <dbReference type="HAMAP-Rule" id="MF_00265"/>
    </source>
</evidence>
<evidence type="ECO:0000313" key="10">
    <source>
        <dbReference type="Proteomes" id="UP000689967"/>
    </source>
</evidence>
<evidence type="ECO:0000256" key="6">
    <source>
        <dbReference type="ARBA" id="ARBA00022842"/>
    </source>
</evidence>
<evidence type="ECO:0000256" key="4">
    <source>
        <dbReference type="ARBA" id="ARBA00022723"/>
    </source>
</evidence>
<name>A0ABS6H4I4_9PROT</name>
<sequence>MTLILDTNVLSALMRAEPDPALMGWIAAQPIDQLCTTTLTQAEIMAGLAIMPEGQRRTRLIETAIAMFAEDFAGRLLPFDSAAAEAYARIFAERRRAGRPTTTIDLMIAAIAHCRTASVVTRNGRDFEGFGVRVIDPWAR</sequence>
<feature type="binding site" evidence="7">
    <location>
        <position position="105"/>
    </location>
    <ligand>
        <name>Mg(2+)</name>
        <dbReference type="ChEBI" id="CHEBI:18420"/>
    </ligand>
</feature>
<gene>
    <name evidence="7" type="primary">vapC</name>
    <name evidence="9" type="ORF">JJQ90_07740</name>
</gene>
<evidence type="ECO:0000256" key="1">
    <source>
        <dbReference type="ARBA" id="ARBA00001946"/>
    </source>
</evidence>
<dbReference type="CDD" id="cd18731">
    <property type="entry name" value="PIN_NgFitB-like"/>
    <property type="match status" value="1"/>
</dbReference>
<evidence type="ECO:0000256" key="5">
    <source>
        <dbReference type="ARBA" id="ARBA00022801"/>
    </source>
</evidence>
<dbReference type="PANTHER" id="PTHR33653:SF1">
    <property type="entry name" value="RIBONUCLEASE VAPC2"/>
    <property type="match status" value="1"/>
</dbReference>
<evidence type="ECO:0000256" key="3">
    <source>
        <dbReference type="ARBA" id="ARBA00022722"/>
    </source>
</evidence>
<keyword evidence="7" id="KW-0800">Toxin</keyword>
<reference evidence="9 10" key="1">
    <citation type="submission" date="2021-01" db="EMBL/GenBank/DDBJ databases">
        <title>Roseomonas sp. nov, a bacterium isolated from an oil production mixture in Yumen Oilfield.</title>
        <authorList>
            <person name="Wu D."/>
        </authorList>
    </citation>
    <scope>NUCLEOTIDE SEQUENCE [LARGE SCALE GENOMIC DNA]</scope>
    <source>
        <strain evidence="9 10">ROY-5-3</strain>
    </source>
</reference>
<dbReference type="PANTHER" id="PTHR33653">
    <property type="entry name" value="RIBONUCLEASE VAPC2"/>
    <property type="match status" value="1"/>
</dbReference>
<dbReference type="InterPro" id="IPR050556">
    <property type="entry name" value="Type_II_TA_system_RNase"/>
</dbReference>
<keyword evidence="4 7" id="KW-0479">Metal-binding</keyword>
<proteinExistence type="inferred from homology"/>
<evidence type="ECO:0000313" key="9">
    <source>
        <dbReference type="EMBL" id="MBU8543592.1"/>
    </source>
</evidence>
<keyword evidence="5 7" id="KW-0378">Hydrolase</keyword>